<gene>
    <name evidence="1" type="ORF">SAMN05443144_104175</name>
</gene>
<dbReference type="AlphaFoldDB" id="A0A1M4XP32"/>
<dbReference type="SUPFAM" id="SSF49313">
    <property type="entry name" value="Cadherin-like"/>
    <property type="match status" value="2"/>
</dbReference>
<dbReference type="CDD" id="cd11304">
    <property type="entry name" value="Cadherin_repeat"/>
    <property type="match status" value="1"/>
</dbReference>
<evidence type="ECO:0000313" key="1">
    <source>
        <dbReference type="EMBL" id="SHE95171.1"/>
    </source>
</evidence>
<sequence length="521" mass="57242">MRYINIRNFFTLVFLLLTTTPTLHGQLSLEKDYSFVMNVPSVVAMASSPAHFYVLSETEGMAVFRSRSDSLQWLYSSTGMQRRGNRVIADIRFAYLFGEGPRLTVLEPTSVLGVYSSTDLPARPLDVKRMGQQLYVALGNRGIGTLSLETPSAVDSGIDFVTTPDLEGPEIISLAGTAHRLFALSSNQQLFQLDRDEDTVSLSRSLELPENLTDLFLTGGTLYGSDDEGNIFEISGNSELSELGNVGERITDIVAWDDWLVIKGTSDRLWTSYKSRSPELWKRDEQAGNHIALTKGQLWISEYGQITKINASEPSAAKGDASGTSQNTAGDFTLREIPNYTIPHSKPLIFPIRIDGGVSAGNVRFTYQSPDIHDAEVRGQSFYWEPSSDDVGSHRVEIIASTSDGRSSSARFNINVRSFNAPPRFTPVRPVSIPVGEPFSLPLNAVDSDGINKNLIRYLGVNLPKGATIDEASGIIQWTPTARQVGENTFRVIATDQYGAASSVDVTINVIDNIKQEQPEN</sequence>
<dbReference type="RefSeq" id="WP_073060315.1">
    <property type="nucleotide sequence ID" value="NZ_FQUS01000004.1"/>
</dbReference>
<keyword evidence="2" id="KW-1185">Reference proteome</keyword>
<protein>
    <submittedName>
        <fullName evidence="1">Putative Ig domain-containing protein</fullName>
    </submittedName>
</protein>
<name>A0A1M4XP32_9BACT</name>
<proteinExistence type="predicted"/>
<dbReference type="GO" id="GO:0016020">
    <property type="term" value="C:membrane"/>
    <property type="evidence" value="ECO:0007669"/>
    <property type="project" value="InterPro"/>
</dbReference>
<organism evidence="1 2">
    <name type="scientific">Fodinibius roseus</name>
    <dbReference type="NCBI Taxonomy" id="1194090"/>
    <lineage>
        <taxon>Bacteria</taxon>
        <taxon>Pseudomonadati</taxon>
        <taxon>Balneolota</taxon>
        <taxon>Balneolia</taxon>
        <taxon>Balneolales</taxon>
        <taxon>Balneolaceae</taxon>
        <taxon>Fodinibius</taxon>
    </lineage>
</organism>
<dbReference type="Gene3D" id="2.60.40.10">
    <property type="entry name" value="Immunoglobulins"/>
    <property type="match status" value="1"/>
</dbReference>
<dbReference type="InterPro" id="IPR013783">
    <property type="entry name" value="Ig-like_fold"/>
</dbReference>
<dbReference type="GO" id="GO:0005509">
    <property type="term" value="F:calcium ion binding"/>
    <property type="evidence" value="ECO:0007669"/>
    <property type="project" value="InterPro"/>
</dbReference>
<evidence type="ECO:0000313" key="2">
    <source>
        <dbReference type="Proteomes" id="UP000184041"/>
    </source>
</evidence>
<accession>A0A1M4XP32</accession>
<dbReference type="EMBL" id="FQUS01000004">
    <property type="protein sequence ID" value="SHE95171.1"/>
    <property type="molecule type" value="Genomic_DNA"/>
</dbReference>
<dbReference type="Proteomes" id="UP000184041">
    <property type="component" value="Unassembled WGS sequence"/>
</dbReference>
<dbReference type="STRING" id="1194090.SAMN05443144_104175"/>
<dbReference type="OrthoDB" id="1523166at2"/>
<dbReference type="Pfam" id="PF05345">
    <property type="entry name" value="He_PIG"/>
    <property type="match status" value="1"/>
</dbReference>
<reference evidence="1 2" key="1">
    <citation type="submission" date="2016-11" db="EMBL/GenBank/DDBJ databases">
        <authorList>
            <person name="Jaros S."/>
            <person name="Januszkiewicz K."/>
            <person name="Wedrychowicz H."/>
        </authorList>
    </citation>
    <scope>NUCLEOTIDE SEQUENCE [LARGE SCALE GENOMIC DNA]</scope>
    <source>
        <strain evidence="1 2">DSM 21986</strain>
    </source>
</reference>
<dbReference type="InterPro" id="IPR015919">
    <property type="entry name" value="Cadherin-like_sf"/>
</dbReference>